<dbReference type="CDD" id="cd03469">
    <property type="entry name" value="Rieske_RO_Alpha_N"/>
    <property type="match status" value="1"/>
</dbReference>
<evidence type="ECO:0000259" key="7">
    <source>
        <dbReference type="PROSITE" id="PS51296"/>
    </source>
</evidence>
<evidence type="ECO:0000256" key="2">
    <source>
        <dbReference type="ARBA" id="ARBA00022714"/>
    </source>
</evidence>
<dbReference type="Pfam" id="PF00848">
    <property type="entry name" value="Ring_hydroxyl_A"/>
    <property type="match status" value="2"/>
</dbReference>
<accession>A0ABU5E7K5</accession>
<dbReference type="Proteomes" id="UP001279642">
    <property type="component" value="Unassembled WGS sequence"/>
</dbReference>
<keyword evidence="9" id="KW-1185">Reference proteome</keyword>
<keyword evidence="4 8" id="KW-0560">Oxidoreductase</keyword>
<organism evidence="8 9">
    <name type="scientific">Dongia soli</name>
    <dbReference type="NCBI Taxonomy" id="600628"/>
    <lineage>
        <taxon>Bacteria</taxon>
        <taxon>Pseudomonadati</taxon>
        <taxon>Pseudomonadota</taxon>
        <taxon>Alphaproteobacteria</taxon>
        <taxon>Rhodospirillales</taxon>
        <taxon>Dongiaceae</taxon>
        <taxon>Dongia</taxon>
    </lineage>
</organism>
<name>A0ABU5E7K5_9PROT</name>
<evidence type="ECO:0000256" key="3">
    <source>
        <dbReference type="ARBA" id="ARBA00022723"/>
    </source>
</evidence>
<evidence type="ECO:0000313" key="8">
    <source>
        <dbReference type="EMBL" id="MDY0881872.1"/>
    </source>
</evidence>
<dbReference type="Gene3D" id="3.90.380.10">
    <property type="entry name" value="Naphthalene 1,2-dioxygenase Alpha Subunit, Chain A, domain 1"/>
    <property type="match status" value="2"/>
</dbReference>
<keyword evidence="5" id="KW-0408">Iron</keyword>
<comment type="cofactor">
    <cofactor evidence="1">
        <name>Fe cation</name>
        <dbReference type="ChEBI" id="CHEBI:24875"/>
    </cofactor>
</comment>
<dbReference type="GO" id="GO:0051213">
    <property type="term" value="F:dioxygenase activity"/>
    <property type="evidence" value="ECO:0007669"/>
    <property type="project" value="UniProtKB-KW"/>
</dbReference>
<keyword evidence="3" id="KW-0479">Metal-binding</keyword>
<keyword evidence="2" id="KW-0001">2Fe-2S</keyword>
<evidence type="ECO:0000256" key="4">
    <source>
        <dbReference type="ARBA" id="ARBA00023002"/>
    </source>
</evidence>
<dbReference type="EC" id="1.14.13.-" evidence="8"/>
<dbReference type="SUPFAM" id="SSF55961">
    <property type="entry name" value="Bet v1-like"/>
    <property type="match status" value="1"/>
</dbReference>
<dbReference type="PANTHER" id="PTHR43756">
    <property type="entry name" value="CHOLINE MONOOXYGENASE, CHLOROPLASTIC"/>
    <property type="match status" value="1"/>
</dbReference>
<evidence type="ECO:0000256" key="5">
    <source>
        <dbReference type="ARBA" id="ARBA00023004"/>
    </source>
</evidence>
<proteinExistence type="predicted"/>
<reference evidence="8 9" key="1">
    <citation type="journal article" date="2016" name="Antonie Van Leeuwenhoek">
        <title>Dongia soli sp. nov., isolated from soil from Dokdo, Korea.</title>
        <authorList>
            <person name="Kim D.U."/>
            <person name="Lee H."/>
            <person name="Kim H."/>
            <person name="Kim S.G."/>
            <person name="Ka J.O."/>
        </authorList>
    </citation>
    <scope>NUCLEOTIDE SEQUENCE [LARGE SCALE GENOMIC DNA]</scope>
    <source>
        <strain evidence="8 9">D78</strain>
    </source>
</reference>
<evidence type="ECO:0000313" key="9">
    <source>
        <dbReference type="Proteomes" id="UP001279642"/>
    </source>
</evidence>
<keyword evidence="8" id="KW-0223">Dioxygenase</keyword>
<feature type="domain" description="Rieske" evidence="7">
    <location>
        <begin position="47"/>
        <end position="155"/>
    </location>
</feature>
<dbReference type="InterPro" id="IPR001663">
    <property type="entry name" value="Rng_hydr_dOase-A"/>
</dbReference>
<evidence type="ECO:0000256" key="1">
    <source>
        <dbReference type="ARBA" id="ARBA00001962"/>
    </source>
</evidence>
<dbReference type="InterPro" id="IPR036922">
    <property type="entry name" value="Rieske_2Fe-2S_sf"/>
</dbReference>
<dbReference type="RefSeq" id="WP_320506914.1">
    <property type="nucleotide sequence ID" value="NZ_JAXCLW010000001.1"/>
</dbReference>
<protein>
    <submittedName>
        <fullName evidence="8">Aromatic ring-hydroxylating dioxygenase subunit alpha</fullName>
        <ecNumber evidence="8">1.14.13.-</ecNumber>
    </submittedName>
</protein>
<gene>
    <name evidence="8" type="ORF">SMD27_03385</name>
</gene>
<dbReference type="PRINTS" id="PR00090">
    <property type="entry name" value="RNGDIOXGNASE"/>
</dbReference>
<dbReference type="PANTHER" id="PTHR43756:SF5">
    <property type="entry name" value="CHOLINE MONOOXYGENASE, CHLOROPLASTIC"/>
    <property type="match status" value="1"/>
</dbReference>
<dbReference type="PROSITE" id="PS51296">
    <property type="entry name" value="RIESKE"/>
    <property type="match status" value="1"/>
</dbReference>
<sequence length="361" mass="41047">MAADGILAQAAVDFPKPQGPVLSLPAWSYCERRVYEAERRGIFFKEWQFVGCEADLPQPGDYLATEITGWRIFVMRARDGGLRAYYNMCSHRAAQLLEPGKGHCDILRCPYHGWVYDAEGRLKATPHFGEADWFDKKDFPLTPIKVESWRGLVFVCLDPNSPPLLQTLGALPDLVAPYPIEKFSKLDEASFEMRCNWKTYTDNFAEGYHIPGIHPGLIKAIDFNAFETTFADRVVIMKAPQRDGSIYGGIWLWIWPNMTLSVYPDGMNTSRILPLDETRTQLIYNFYFADLSPEKLPAHRQTIETNCGIVREDFGICEISQGNLAAGIYKRGPLSPRHEEGLRYYQHRVRQALAAEGITNL</sequence>
<dbReference type="SUPFAM" id="SSF50022">
    <property type="entry name" value="ISP domain"/>
    <property type="match status" value="1"/>
</dbReference>
<dbReference type="InterPro" id="IPR017941">
    <property type="entry name" value="Rieske_2Fe-2S"/>
</dbReference>
<evidence type="ECO:0000256" key="6">
    <source>
        <dbReference type="ARBA" id="ARBA00023014"/>
    </source>
</evidence>
<dbReference type="Gene3D" id="2.102.10.10">
    <property type="entry name" value="Rieske [2Fe-2S] iron-sulphur domain"/>
    <property type="match status" value="1"/>
</dbReference>
<dbReference type="Pfam" id="PF00355">
    <property type="entry name" value="Rieske"/>
    <property type="match status" value="1"/>
</dbReference>
<dbReference type="EMBL" id="JAXCLW010000001">
    <property type="protein sequence ID" value="MDY0881872.1"/>
    <property type="molecule type" value="Genomic_DNA"/>
</dbReference>
<keyword evidence="6" id="KW-0411">Iron-sulfur</keyword>
<comment type="caution">
    <text evidence="8">The sequence shown here is derived from an EMBL/GenBank/DDBJ whole genome shotgun (WGS) entry which is preliminary data.</text>
</comment>
<dbReference type="InterPro" id="IPR015879">
    <property type="entry name" value="Ring_hydroxy_dOase_asu_C_dom"/>
</dbReference>